<dbReference type="Proteomes" id="UP000480185">
    <property type="component" value="Unassembled WGS sequence"/>
</dbReference>
<dbReference type="AlphaFoldDB" id="A0A6G1X444"/>
<dbReference type="EMBL" id="WJNH01000002">
    <property type="protein sequence ID" value="MRG85717.1"/>
    <property type="molecule type" value="Genomic_DNA"/>
</dbReference>
<accession>A0A6G1X444</accession>
<sequence length="83" mass="10030">MIYPLQLEDYEEALALIHTLVNIHRLNTLDRNSRWVSVFYADTRQDPFMKKLTRYVLLYPIYSNGQMYCKYKRPTISVIQLKK</sequence>
<reference evidence="1 2" key="1">
    <citation type="submission" date="2019-11" db="EMBL/GenBank/DDBJ databases">
        <authorList>
            <person name="Li J."/>
        </authorList>
    </citation>
    <scope>NUCLEOTIDE SEQUENCE [LARGE SCALE GENOMIC DNA]</scope>
    <source>
        <strain evidence="1 2">J4</strain>
    </source>
</reference>
<organism evidence="1 2">
    <name type="scientific">Salinibacillus xinjiangensis</name>
    <dbReference type="NCBI Taxonomy" id="1229268"/>
    <lineage>
        <taxon>Bacteria</taxon>
        <taxon>Bacillati</taxon>
        <taxon>Bacillota</taxon>
        <taxon>Bacilli</taxon>
        <taxon>Bacillales</taxon>
        <taxon>Bacillaceae</taxon>
        <taxon>Salinibacillus</taxon>
    </lineage>
</organism>
<comment type="caution">
    <text evidence="1">The sequence shown here is derived from an EMBL/GenBank/DDBJ whole genome shotgun (WGS) entry which is preliminary data.</text>
</comment>
<name>A0A6G1X444_9BACI</name>
<evidence type="ECO:0000313" key="1">
    <source>
        <dbReference type="EMBL" id="MRG85717.1"/>
    </source>
</evidence>
<proteinExistence type="predicted"/>
<gene>
    <name evidence="1" type="ORF">GH754_05130</name>
</gene>
<keyword evidence="2" id="KW-1185">Reference proteome</keyword>
<evidence type="ECO:0000313" key="2">
    <source>
        <dbReference type="Proteomes" id="UP000480185"/>
    </source>
</evidence>
<dbReference type="RefSeq" id="WP_153727630.1">
    <property type="nucleotide sequence ID" value="NZ_WJNH01000002.1"/>
</dbReference>
<protein>
    <submittedName>
        <fullName evidence="1">Uncharacterized protein</fullName>
    </submittedName>
</protein>